<dbReference type="GeneID" id="30178014"/>
<keyword evidence="2" id="KW-0812">Transmembrane</keyword>
<keyword evidence="2" id="KW-1133">Transmembrane helix</keyword>
<proteinExistence type="predicted"/>
<reference evidence="3 4" key="1">
    <citation type="journal article" date="2016" name="Proc. Natl. Acad. Sci. U.S.A.">
        <title>Comparative genomics of biotechnologically important yeasts.</title>
        <authorList>
            <person name="Riley R."/>
            <person name="Haridas S."/>
            <person name="Wolfe K.H."/>
            <person name="Lopes M.R."/>
            <person name="Hittinger C.T."/>
            <person name="Goeker M."/>
            <person name="Salamov A.A."/>
            <person name="Wisecaver J.H."/>
            <person name="Long T.M."/>
            <person name="Calvey C.H."/>
            <person name="Aerts A.L."/>
            <person name="Barry K.W."/>
            <person name="Choi C."/>
            <person name="Clum A."/>
            <person name="Coughlan A.Y."/>
            <person name="Deshpande S."/>
            <person name="Douglass A.P."/>
            <person name="Hanson S.J."/>
            <person name="Klenk H.-P."/>
            <person name="LaButti K.M."/>
            <person name="Lapidus A."/>
            <person name="Lindquist E.A."/>
            <person name="Lipzen A.M."/>
            <person name="Meier-Kolthoff J.P."/>
            <person name="Ohm R.A."/>
            <person name="Otillar R.P."/>
            <person name="Pangilinan J.L."/>
            <person name="Peng Y."/>
            <person name="Rokas A."/>
            <person name="Rosa C.A."/>
            <person name="Scheuner C."/>
            <person name="Sibirny A.A."/>
            <person name="Slot J.C."/>
            <person name="Stielow J.B."/>
            <person name="Sun H."/>
            <person name="Kurtzman C.P."/>
            <person name="Blackwell M."/>
            <person name="Grigoriev I.V."/>
            <person name="Jeffries T.W."/>
        </authorList>
    </citation>
    <scope>NUCLEOTIDE SEQUENCE [LARGE SCALE GENOMIC DNA]</scope>
    <source>
        <strain evidence="3 4">NRRL Y-2026</strain>
    </source>
</reference>
<gene>
    <name evidence="3" type="ORF">PICMEDRAFT_167437</name>
</gene>
<evidence type="ECO:0000256" key="1">
    <source>
        <dbReference type="SAM" id="MobiDB-lite"/>
    </source>
</evidence>
<keyword evidence="2" id="KW-0472">Membrane</keyword>
<sequence length="620" mass="70799">MQIKLYGLISCVVTTAFVLAGLLFFTIWLFTLVGKSDSSEGNDYALEHDFSSDVETSSKKNNDEKLLSKESTIKEVYTSKWDLPSKIKEKAMFWKATTSRDSVNDYGYDSLIDIYANETADVSRISGSFGAGFKFAGEVDDYSNMSIGDIHFKKIRSDDDFYEDDRLSESTDGIEDYTTARITSKTENSFQTFSSAILDTASIADSRSFSSTANLVSFQNISLIADEDEDNEDEDDEDSGYGNKIIESYNNSIGQRVSRSDGDMLSRSGSLKNKESEISDSKIHTINMSKIGPTYLYVYLNMIYGNWDEFEYQSVLSGNDAVSDKLNEKIIKKILKTLNKRAIDDFRKEKMLEKLEILRFAFITETYHELILKSVMNNVKFLGEVIKDDKVAENVKRDIFQMFHCSFWYESKTPLTFEFAKQLIKNSIDSLSRMNVDSVGFKDGIRCLHRILVYSNIDDFIGEVFDECFKKVNNLNFEKQNVVWELLKLVICEWMLEADRIEEIKDIYTKLQGNINVLVDEYVEKDNSKYQEFILIWKMLRESSTNGALDLDGGGSGSAVTDENYNPNYRIKKRYNSVSKVKRKLSVTKKRKSRSSNNGSEGSIARQELRDVTNVTKASD</sequence>
<feature type="region of interest" description="Disordered" evidence="1">
    <location>
        <begin position="226"/>
        <end position="245"/>
    </location>
</feature>
<evidence type="ECO:0000313" key="3">
    <source>
        <dbReference type="EMBL" id="ODQ45180.1"/>
    </source>
</evidence>
<evidence type="ECO:0000256" key="2">
    <source>
        <dbReference type="SAM" id="Phobius"/>
    </source>
</evidence>
<accession>A0A1E3NGA7</accession>
<dbReference type="RefSeq" id="XP_019016293.1">
    <property type="nucleotide sequence ID" value="XM_019161327.1"/>
</dbReference>
<feature type="compositionally biased region" description="Basic residues" evidence="1">
    <location>
        <begin position="582"/>
        <end position="594"/>
    </location>
</feature>
<dbReference type="Proteomes" id="UP000094455">
    <property type="component" value="Unassembled WGS sequence"/>
</dbReference>
<name>A0A1E3NGA7_9ASCO</name>
<organism evidence="3 4">
    <name type="scientific">Pichia membranifaciens NRRL Y-2026</name>
    <dbReference type="NCBI Taxonomy" id="763406"/>
    <lineage>
        <taxon>Eukaryota</taxon>
        <taxon>Fungi</taxon>
        <taxon>Dikarya</taxon>
        <taxon>Ascomycota</taxon>
        <taxon>Saccharomycotina</taxon>
        <taxon>Pichiomycetes</taxon>
        <taxon>Pichiales</taxon>
        <taxon>Pichiaceae</taxon>
        <taxon>Pichia</taxon>
    </lineage>
</organism>
<keyword evidence="4" id="KW-1185">Reference proteome</keyword>
<feature type="region of interest" description="Disordered" evidence="1">
    <location>
        <begin position="582"/>
        <end position="620"/>
    </location>
</feature>
<dbReference type="OrthoDB" id="3994852at2759"/>
<dbReference type="AlphaFoldDB" id="A0A1E3NGA7"/>
<protein>
    <submittedName>
        <fullName evidence="3">Uncharacterized protein</fullName>
    </submittedName>
</protein>
<evidence type="ECO:0000313" key="4">
    <source>
        <dbReference type="Proteomes" id="UP000094455"/>
    </source>
</evidence>
<feature type="transmembrane region" description="Helical" evidence="2">
    <location>
        <begin position="7"/>
        <end position="30"/>
    </location>
</feature>
<dbReference type="EMBL" id="KV454005">
    <property type="protein sequence ID" value="ODQ45180.1"/>
    <property type="molecule type" value="Genomic_DNA"/>
</dbReference>
<feature type="compositionally biased region" description="Acidic residues" evidence="1">
    <location>
        <begin position="226"/>
        <end position="239"/>
    </location>
</feature>